<keyword evidence="2" id="KW-0472">Membrane</keyword>
<evidence type="ECO:0000256" key="1">
    <source>
        <dbReference type="SAM" id="MobiDB-lite"/>
    </source>
</evidence>
<sequence length="416" mass="46920">MKEKEAVAPYKRILDHPVFLFLVLSVESFLFLHVSLFHSLVVSAFLASYCKKHFLRIAILGLPLWATLQSLLSVVFAGLFQVFALLALHEILRPVPRDRNLVGEGFEDPSRPGALCAFVRSESEATLKLSVVLPVMDDGHWLTSTIPQILRNLQSQEQRNSSHTFEVILVVHSSDKTGAYSTAIKQVRAFGVDKVRALRLSRRCSQGRAFREGALRARGEFLMFLDKIGAMNFVQVDGKLVDMQWLQQSPSSAANRLLILHTRNMILTASPPTSAEADDPVASPSKSSRMSHSSSYSLTSWFRQIPQWAWNFLVLLLFPSLLGIQAVQWTVLVASRKQLLPALARRHLHLQTHHVELLLLFRSRNVQLIEDVIDTMSRNTVSSWDIAASSITLVHLFLLRFTVLFRGFIGEKSWDS</sequence>
<feature type="domain" description="Glycosyltransferase 2-like" evidence="3">
    <location>
        <begin position="130"/>
        <end position="226"/>
    </location>
</feature>
<keyword evidence="2" id="KW-0812">Transmembrane</keyword>
<dbReference type="GO" id="GO:0006487">
    <property type="term" value="P:protein N-linked glycosylation"/>
    <property type="evidence" value="ECO:0007669"/>
    <property type="project" value="TreeGrafter"/>
</dbReference>
<keyword evidence="2" id="KW-1133">Transmembrane helix</keyword>
<dbReference type="Pfam" id="PF00535">
    <property type="entry name" value="Glycos_transf_2"/>
    <property type="match status" value="1"/>
</dbReference>
<dbReference type="InterPro" id="IPR029044">
    <property type="entry name" value="Nucleotide-diphossugar_trans"/>
</dbReference>
<dbReference type="Gene3D" id="3.90.550.10">
    <property type="entry name" value="Spore Coat Polysaccharide Biosynthesis Protein SpsA, Chain A"/>
    <property type="match status" value="1"/>
</dbReference>
<dbReference type="SUPFAM" id="SSF53448">
    <property type="entry name" value="Nucleotide-diphospho-sugar transferases"/>
    <property type="match status" value="1"/>
</dbReference>
<organism evidence="4">
    <name type="scientific">Guillardia theta</name>
    <name type="common">Cryptophyte</name>
    <name type="synonym">Cryptomonas phi</name>
    <dbReference type="NCBI Taxonomy" id="55529"/>
    <lineage>
        <taxon>Eukaryota</taxon>
        <taxon>Cryptophyceae</taxon>
        <taxon>Pyrenomonadales</taxon>
        <taxon>Geminigeraceae</taxon>
        <taxon>Guillardia</taxon>
    </lineage>
</organism>
<dbReference type="AlphaFoldDB" id="A0A7S4KRW6"/>
<dbReference type="GO" id="GO:0005789">
    <property type="term" value="C:endoplasmic reticulum membrane"/>
    <property type="evidence" value="ECO:0007669"/>
    <property type="project" value="TreeGrafter"/>
</dbReference>
<reference evidence="4" key="1">
    <citation type="submission" date="2021-01" db="EMBL/GenBank/DDBJ databases">
        <authorList>
            <person name="Corre E."/>
            <person name="Pelletier E."/>
            <person name="Niang G."/>
            <person name="Scheremetjew M."/>
            <person name="Finn R."/>
            <person name="Kale V."/>
            <person name="Holt S."/>
            <person name="Cochrane G."/>
            <person name="Meng A."/>
            <person name="Brown T."/>
            <person name="Cohen L."/>
        </authorList>
    </citation>
    <scope>NUCLEOTIDE SEQUENCE</scope>
    <source>
        <strain evidence="4">CCMP 2712</strain>
    </source>
</reference>
<accession>A0A7S4KRW6</accession>
<evidence type="ECO:0000256" key="2">
    <source>
        <dbReference type="SAM" id="Phobius"/>
    </source>
</evidence>
<feature type="transmembrane region" description="Helical" evidence="2">
    <location>
        <begin position="386"/>
        <end position="409"/>
    </location>
</feature>
<dbReference type="PANTHER" id="PTHR10859:SF91">
    <property type="entry name" value="DOLICHYL-PHOSPHATE BETA-GLUCOSYLTRANSFERASE"/>
    <property type="match status" value="1"/>
</dbReference>
<feature type="transmembrane region" description="Helical" evidence="2">
    <location>
        <begin position="66"/>
        <end position="88"/>
    </location>
</feature>
<feature type="compositionally biased region" description="Low complexity" evidence="1">
    <location>
        <begin position="282"/>
        <end position="292"/>
    </location>
</feature>
<dbReference type="InterPro" id="IPR001173">
    <property type="entry name" value="Glyco_trans_2-like"/>
</dbReference>
<feature type="transmembrane region" description="Helical" evidence="2">
    <location>
        <begin position="20"/>
        <end position="46"/>
    </location>
</feature>
<protein>
    <recommendedName>
        <fullName evidence="3">Glycosyltransferase 2-like domain-containing protein</fullName>
    </recommendedName>
</protein>
<feature type="transmembrane region" description="Helical" evidence="2">
    <location>
        <begin position="308"/>
        <end position="331"/>
    </location>
</feature>
<evidence type="ECO:0000259" key="3">
    <source>
        <dbReference type="Pfam" id="PF00535"/>
    </source>
</evidence>
<feature type="region of interest" description="Disordered" evidence="1">
    <location>
        <begin position="270"/>
        <end position="292"/>
    </location>
</feature>
<gene>
    <name evidence="4" type="ORF">GTHE00462_LOCUS17072</name>
</gene>
<dbReference type="PANTHER" id="PTHR10859">
    <property type="entry name" value="GLYCOSYL TRANSFERASE"/>
    <property type="match status" value="1"/>
</dbReference>
<dbReference type="EMBL" id="HBKN01021742">
    <property type="protein sequence ID" value="CAE2303085.1"/>
    <property type="molecule type" value="Transcribed_RNA"/>
</dbReference>
<proteinExistence type="predicted"/>
<evidence type="ECO:0000313" key="4">
    <source>
        <dbReference type="EMBL" id="CAE2303085.1"/>
    </source>
</evidence>
<name>A0A7S4KRW6_GUITH</name>